<dbReference type="Gene3D" id="3.40.50.2300">
    <property type="match status" value="1"/>
</dbReference>
<dbReference type="InterPro" id="IPR029787">
    <property type="entry name" value="Nucleotide_cyclase"/>
</dbReference>
<gene>
    <name evidence="5" type="ORF">E4Q08_19255</name>
</gene>
<reference evidence="5" key="1">
    <citation type="submission" date="2019-03" db="EMBL/GenBank/DDBJ databases">
        <title>Metabolic reconstructions from genomes of highly enriched 'Candidatus Accumulibacter' and 'Candidatus Competibacter' bioreactor populations.</title>
        <authorList>
            <person name="Annavajhala M.K."/>
            <person name="Welles L."/>
            <person name="Abbas B."/>
            <person name="Sorokin D."/>
            <person name="Park H."/>
            <person name="Van Loosdrecht M."/>
            <person name="Chandran K."/>
        </authorList>
    </citation>
    <scope>NUCLEOTIDE SEQUENCE</scope>
    <source>
        <strain evidence="5">SBR_L</strain>
    </source>
</reference>
<keyword evidence="1" id="KW-0597">Phosphoprotein</keyword>
<name>A0ABX1TC33_9PROT</name>
<dbReference type="SUPFAM" id="SSF55073">
    <property type="entry name" value="Nucleotide cyclase"/>
    <property type="match status" value="1"/>
</dbReference>
<dbReference type="InterPro" id="IPR050595">
    <property type="entry name" value="Bact_response_regulator"/>
</dbReference>
<evidence type="ECO:0000256" key="2">
    <source>
        <dbReference type="PROSITE-ProRule" id="PRU00169"/>
    </source>
</evidence>
<dbReference type="Pfam" id="PF00990">
    <property type="entry name" value="GGDEF"/>
    <property type="match status" value="1"/>
</dbReference>
<dbReference type="InterPro" id="IPR001789">
    <property type="entry name" value="Sig_transdc_resp-reg_receiver"/>
</dbReference>
<evidence type="ECO:0000259" key="3">
    <source>
        <dbReference type="PROSITE" id="PS50110"/>
    </source>
</evidence>
<dbReference type="SMART" id="SM00448">
    <property type="entry name" value="REC"/>
    <property type="match status" value="1"/>
</dbReference>
<dbReference type="Pfam" id="PF00072">
    <property type="entry name" value="Response_reg"/>
    <property type="match status" value="1"/>
</dbReference>
<protein>
    <submittedName>
        <fullName evidence="5">Diguanylate cyclase</fullName>
    </submittedName>
</protein>
<dbReference type="SMART" id="SM00267">
    <property type="entry name" value="GGDEF"/>
    <property type="match status" value="1"/>
</dbReference>
<keyword evidence="6" id="KW-1185">Reference proteome</keyword>
<feature type="domain" description="GGDEF" evidence="4">
    <location>
        <begin position="169"/>
        <end position="303"/>
    </location>
</feature>
<accession>A0ABX1TC33</accession>
<dbReference type="PROSITE" id="PS50110">
    <property type="entry name" value="RESPONSE_REGULATORY"/>
    <property type="match status" value="1"/>
</dbReference>
<dbReference type="SUPFAM" id="SSF52172">
    <property type="entry name" value="CheY-like"/>
    <property type="match status" value="1"/>
</dbReference>
<evidence type="ECO:0000256" key="1">
    <source>
        <dbReference type="ARBA" id="ARBA00022553"/>
    </source>
</evidence>
<dbReference type="CDD" id="cd00156">
    <property type="entry name" value="REC"/>
    <property type="match status" value="1"/>
</dbReference>
<comment type="caution">
    <text evidence="2">Lacks conserved residue(s) required for the propagation of feature annotation.</text>
</comment>
<dbReference type="InterPro" id="IPR011006">
    <property type="entry name" value="CheY-like_superfamily"/>
</dbReference>
<dbReference type="PANTHER" id="PTHR44591">
    <property type="entry name" value="STRESS RESPONSE REGULATOR PROTEIN 1"/>
    <property type="match status" value="1"/>
</dbReference>
<proteinExistence type="predicted"/>
<feature type="domain" description="Response regulatory" evidence="3">
    <location>
        <begin position="9"/>
        <end position="126"/>
    </location>
</feature>
<dbReference type="InterPro" id="IPR043128">
    <property type="entry name" value="Rev_trsase/Diguanyl_cyclase"/>
</dbReference>
<comment type="caution">
    <text evidence="5">The sequence shown here is derived from an EMBL/GenBank/DDBJ whole genome shotgun (WGS) entry which is preliminary data.</text>
</comment>
<dbReference type="PROSITE" id="PS50887">
    <property type="entry name" value="GGDEF"/>
    <property type="match status" value="1"/>
</dbReference>
<dbReference type="Proteomes" id="UP000886469">
    <property type="component" value="Unassembled WGS sequence"/>
</dbReference>
<evidence type="ECO:0000313" key="6">
    <source>
        <dbReference type="Proteomes" id="UP000886469"/>
    </source>
</evidence>
<dbReference type="PANTHER" id="PTHR44591:SF3">
    <property type="entry name" value="RESPONSE REGULATORY DOMAIN-CONTAINING PROTEIN"/>
    <property type="match status" value="1"/>
</dbReference>
<organism evidence="5 6">
    <name type="scientific">Candidatus Accumulibacter contiguus</name>
    <dbReference type="NCBI Taxonomy" id="2954381"/>
    <lineage>
        <taxon>Bacteria</taxon>
        <taxon>Pseudomonadati</taxon>
        <taxon>Pseudomonadota</taxon>
        <taxon>Betaproteobacteria</taxon>
        <taxon>Candidatus Accumulibacter</taxon>
    </lineage>
</organism>
<dbReference type="EMBL" id="SPMX01000067">
    <property type="protein sequence ID" value="NMQ07224.1"/>
    <property type="molecule type" value="Genomic_DNA"/>
</dbReference>
<evidence type="ECO:0000313" key="5">
    <source>
        <dbReference type="EMBL" id="NMQ07224.1"/>
    </source>
</evidence>
<dbReference type="Gene3D" id="3.30.70.270">
    <property type="match status" value="1"/>
</dbReference>
<dbReference type="InterPro" id="IPR000160">
    <property type="entry name" value="GGDEF_dom"/>
</dbReference>
<sequence>MDNPKQRPRILIVDESRMARATLIKQVRECYDFREEVNGEAGWQALVLDHSIQLVICALSMPMLDGDGLLARIRASRLARLRQMPVLMIAGDNEEVHQRARELGASDFIRREIGATELLARIASLLQLVHAQNNLRDSPGLHPDTGLPTRQHVDMQAMHALSYTQRHGVPASLLVMAFDRFDVLREAHGDELVKELQKRFVSMLAQKVRTEDCLGHYSDSELAVVSLGTPYPACKAFANRLREAFAVAKIAVHGHRLELSISIGVANTPVDRVASAASLLSLAGERLKIAQQAGGNRVVACVEKPLTEIPVPRLGHAIDLIRTGRARAVIPHLVHLGKEVLPFLELLEGELKLGLPMADIRKKDP</sequence>
<evidence type="ECO:0000259" key="4">
    <source>
        <dbReference type="PROSITE" id="PS50887"/>
    </source>
</evidence>
<dbReference type="NCBIfam" id="TIGR00254">
    <property type="entry name" value="GGDEF"/>
    <property type="match status" value="1"/>
</dbReference>
<dbReference type="RefSeq" id="WP_169071561.1">
    <property type="nucleotide sequence ID" value="NZ_SPMX01000067.1"/>
</dbReference>